<keyword evidence="2" id="KW-0732">Signal</keyword>
<feature type="compositionally biased region" description="Polar residues" evidence="1">
    <location>
        <begin position="254"/>
        <end position="265"/>
    </location>
</feature>
<evidence type="ECO:0000256" key="1">
    <source>
        <dbReference type="SAM" id="MobiDB-lite"/>
    </source>
</evidence>
<evidence type="ECO:0000313" key="3">
    <source>
        <dbReference type="EMBL" id="AKV08472.1"/>
    </source>
</evidence>
<proteinExistence type="predicted"/>
<gene>
    <name evidence="3" type="ORF">B723_19555</name>
</gene>
<reference evidence="3 4" key="1">
    <citation type="journal article" date="2012" name="J. Bacteriol.">
        <title>Draft genome sequence of the cyanide-utilizing bacterium Pseudomonas fluorescens strain NCIMB 11764.</title>
        <authorList>
            <person name="Vilo C.A."/>
            <person name="Benedik M.J."/>
            <person name="Kunz D.A."/>
            <person name="Dong Q."/>
        </authorList>
    </citation>
    <scope>NUCLEOTIDE SEQUENCE [LARGE SCALE GENOMIC DNA]</scope>
    <source>
        <strain evidence="3 4">NCIMB 11764</strain>
    </source>
</reference>
<evidence type="ECO:0000313" key="4">
    <source>
        <dbReference type="Proteomes" id="UP000017175"/>
    </source>
</evidence>
<dbReference type="GO" id="GO:0016788">
    <property type="term" value="F:hydrolase activity, acting on ester bonds"/>
    <property type="evidence" value="ECO:0007669"/>
    <property type="project" value="UniProtKB-ARBA"/>
</dbReference>
<accession>A0A0K1QS36</accession>
<dbReference type="eggNOG" id="COG2755">
    <property type="taxonomic scope" value="Bacteria"/>
</dbReference>
<feature type="region of interest" description="Disordered" evidence="1">
    <location>
        <begin position="254"/>
        <end position="273"/>
    </location>
</feature>
<feature type="chain" id="PRO_5005467655" description="SGNH hydrolase-type esterase domain-containing protein" evidence="2">
    <location>
        <begin position="25"/>
        <end position="473"/>
    </location>
</feature>
<name>A0A0K1QS36_PSEFL</name>
<dbReference type="Gene3D" id="3.40.50.1110">
    <property type="entry name" value="SGNH hydrolase"/>
    <property type="match status" value="1"/>
</dbReference>
<evidence type="ECO:0000256" key="2">
    <source>
        <dbReference type="SAM" id="SignalP"/>
    </source>
</evidence>
<dbReference type="SUPFAM" id="SSF52266">
    <property type="entry name" value="SGNH hydrolase"/>
    <property type="match status" value="1"/>
</dbReference>
<organism evidence="3 4">
    <name type="scientific">Pseudomonas fluorescens NCIMB 11764</name>
    <dbReference type="NCBI Taxonomy" id="1221522"/>
    <lineage>
        <taxon>Bacteria</taxon>
        <taxon>Pseudomonadati</taxon>
        <taxon>Pseudomonadota</taxon>
        <taxon>Gammaproteobacteria</taxon>
        <taxon>Pseudomonadales</taxon>
        <taxon>Pseudomonadaceae</taxon>
        <taxon>Pseudomonas</taxon>
    </lineage>
</organism>
<sequence length="473" mass="53050">MWRKVNRVLIFSLMLTCCCLQVSAEPAPPDPGQAIGRSLSIIRSATAEKPQVLKILFYGQSISSPKWTDLAIAALRAKYPNVAFEYRNLALGGWNAVLLEQAVARDVEETYPDLIVFHVYGDHRAYERIIRILRSKTASDIIIQSDHVVIPLEPLCDPGLHLRWAPLEGCEGHFWFKQKNWEEFMSGVWEPAMAAKYDLALEPRRQRWNTYLQENNLQSTDLLADPPHPNAKGWTVMAHLFTSWLEELADLPQNNGPNTAGQVRSFTPPVPGEKTRYEFDGNRAELIAAGPLDGKVNIKIDGKDPGELDGCWQTSRVTRLPNVPDWPALKKVNVRPTYHEADVWTLRVRHLDISQDVFDFEIESARTGADGSGSSKDVFNSLSGNVTIQPDAWNLSHAKTVSGKGLAEEQSFQWERRFACGDELETVLPNGSVQQRHVLATGLPNTHHVVELTVTSDAPAILELRAYRPPLIE</sequence>
<feature type="signal peptide" evidence="2">
    <location>
        <begin position="1"/>
        <end position="24"/>
    </location>
</feature>
<dbReference type="EMBL" id="CP010945">
    <property type="protein sequence ID" value="AKV08472.1"/>
    <property type="molecule type" value="Genomic_DNA"/>
</dbReference>
<dbReference type="InterPro" id="IPR036514">
    <property type="entry name" value="SGNH_hydro_sf"/>
</dbReference>
<dbReference type="AlphaFoldDB" id="A0A0K1QS36"/>
<dbReference type="Proteomes" id="UP000017175">
    <property type="component" value="Chromosome"/>
</dbReference>
<evidence type="ECO:0008006" key="5">
    <source>
        <dbReference type="Google" id="ProtNLM"/>
    </source>
</evidence>
<protein>
    <recommendedName>
        <fullName evidence="5">SGNH hydrolase-type esterase domain-containing protein</fullName>
    </recommendedName>
</protein>